<keyword evidence="2" id="KW-1185">Reference proteome</keyword>
<proteinExistence type="predicted"/>
<comment type="caution">
    <text evidence="1">The sequence shown here is derived from an EMBL/GenBank/DDBJ whole genome shotgun (WGS) entry which is preliminary data.</text>
</comment>
<name>A0ABP0L7B5_9DINO</name>
<gene>
    <name evidence="1" type="ORF">CCMP2556_LOCUS19759</name>
</gene>
<accession>A0ABP0L7B5</accession>
<dbReference type="EMBL" id="CAXAMN010011341">
    <property type="protein sequence ID" value="CAK9035067.1"/>
    <property type="molecule type" value="Genomic_DNA"/>
</dbReference>
<evidence type="ECO:0000313" key="2">
    <source>
        <dbReference type="Proteomes" id="UP001642484"/>
    </source>
</evidence>
<evidence type="ECO:0000313" key="1">
    <source>
        <dbReference type="EMBL" id="CAK9035067.1"/>
    </source>
</evidence>
<sequence>MLVQLVPCAGSREAYLQGGCCKLKKRIVEKDHRNTPRCCFFPIVFIHATYCHLWSKDVSGLCRRSQAIGTAYCLELGALLWSLFLDATFERLPWENLFTEICIQAAQTAADMKNAGPAATELFSIAKVWHSFS</sequence>
<protein>
    <submittedName>
        <fullName evidence="1">Uncharacterized protein</fullName>
    </submittedName>
</protein>
<organism evidence="1 2">
    <name type="scientific">Durusdinium trenchii</name>
    <dbReference type="NCBI Taxonomy" id="1381693"/>
    <lineage>
        <taxon>Eukaryota</taxon>
        <taxon>Sar</taxon>
        <taxon>Alveolata</taxon>
        <taxon>Dinophyceae</taxon>
        <taxon>Suessiales</taxon>
        <taxon>Symbiodiniaceae</taxon>
        <taxon>Durusdinium</taxon>
    </lineage>
</organism>
<dbReference type="Proteomes" id="UP001642484">
    <property type="component" value="Unassembled WGS sequence"/>
</dbReference>
<reference evidence="1 2" key="1">
    <citation type="submission" date="2024-02" db="EMBL/GenBank/DDBJ databases">
        <authorList>
            <person name="Chen Y."/>
            <person name="Shah S."/>
            <person name="Dougan E. K."/>
            <person name="Thang M."/>
            <person name="Chan C."/>
        </authorList>
    </citation>
    <scope>NUCLEOTIDE SEQUENCE [LARGE SCALE GENOMIC DNA]</scope>
</reference>